<dbReference type="Gene3D" id="3.40.309.10">
    <property type="entry name" value="Aldehyde Dehydrogenase, Chain A, domain 2"/>
    <property type="match status" value="1"/>
</dbReference>
<dbReference type="RefSeq" id="WP_015064138.1">
    <property type="nucleotide sequence ID" value="NC_019382.1"/>
</dbReference>
<reference evidence="6 7" key="1">
    <citation type="journal article" date="2012" name="BMC Genomics">
        <title>Comparative genomics of the classical Bordetella subspecies: the evolution and exchange of virulence-associated diversity amongst closely related pathogens.</title>
        <authorList>
            <person name="Park J."/>
            <person name="Zhang Y."/>
            <person name="Buboltz A.M."/>
            <person name="Zhang X."/>
            <person name="Schuster S.C."/>
            <person name="Ahuja U."/>
            <person name="Liu M."/>
            <person name="Miller J.F."/>
            <person name="Sebaihia M."/>
            <person name="Bentley S.D."/>
            <person name="Parkhill J."/>
            <person name="Harvill E.T."/>
        </authorList>
    </citation>
    <scope>NUCLEOTIDE SEQUENCE [LARGE SCALE GENOMIC DNA]</scope>
    <source>
        <strain evidence="6 7">253</strain>
    </source>
</reference>
<dbReference type="SUPFAM" id="SSF53720">
    <property type="entry name" value="ALDH-like"/>
    <property type="match status" value="1"/>
</dbReference>
<organism evidence="6 7">
    <name type="scientific">Bordetella bronchiseptica 253</name>
    <dbReference type="NCBI Taxonomy" id="568707"/>
    <lineage>
        <taxon>Bacteria</taxon>
        <taxon>Pseudomonadati</taxon>
        <taxon>Pseudomonadota</taxon>
        <taxon>Betaproteobacteria</taxon>
        <taxon>Burkholderiales</taxon>
        <taxon>Alcaligenaceae</taxon>
        <taxon>Bordetella</taxon>
    </lineage>
</organism>
<dbReference type="AlphaFoldDB" id="A0A0C6P5W4"/>
<dbReference type="InterPro" id="IPR016160">
    <property type="entry name" value="Ald_DH_CS_CYS"/>
</dbReference>
<dbReference type="InterPro" id="IPR015590">
    <property type="entry name" value="Aldehyde_DH_dom"/>
</dbReference>
<dbReference type="InterPro" id="IPR029510">
    <property type="entry name" value="Ald_DH_CS_GLU"/>
</dbReference>
<dbReference type="InterPro" id="IPR016163">
    <property type="entry name" value="Ald_DH_C"/>
</dbReference>
<dbReference type="OrthoDB" id="6187633at2"/>
<dbReference type="FunFam" id="3.40.605.10:FF:000026">
    <property type="entry name" value="Aldehyde dehydrogenase, putative"/>
    <property type="match status" value="1"/>
</dbReference>
<evidence type="ECO:0000313" key="6">
    <source>
        <dbReference type="EMBL" id="CCJ53557.1"/>
    </source>
</evidence>
<evidence type="ECO:0000256" key="3">
    <source>
        <dbReference type="PROSITE-ProRule" id="PRU10007"/>
    </source>
</evidence>
<dbReference type="Pfam" id="PF00171">
    <property type="entry name" value="Aldedh"/>
    <property type="match status" value="1"/>
</dbReference>
<dbReference type="PROSITE" id="PS00687">
    <property type="entry name" value="ALDEHYDE_DEHYDR_GLU"/>
    <property type="match status" value="1"/>
</dbReference>
<dbReference type="GO" id="GO:0004030">
    <property type="term" value="F:aldehyde dehydrogenase [NAD(P)+] activity"/>
    <property type="evidence" value="ECO:0007669"/>
    <property type="project" value="UniProtKB-ARBA"/>
</dbReference>
<keyword evidence="2 4" id="KW-0560">Oxidoreductase</keyword>
<dbReference type="Gene3D" id="3.40.605.10">
    <property type="entry name" value="Aldehyde Dehydrogenase, Chain A, domain 1"/>
    <property type="match status" value="1"/>
</dbReference>
<dbReference type="HOGENOM" id="CLU_005391_0_1_4"/>
<dbReference type="Proteomes" id="UP000007564">
    <property type="component" value="Chromosome"/>
</dbReference>
<evidence type="ECO:0000256" key="4">
    <source>
        <dbReference type="RuleBase" id="RU003345"/>
    </source>
</evidence>
<dbReference type="KEGG" id="bbh:BN112_1640"/>
<accession>A0A0C6P5W4</accession>
<proteinExistence type="inferred from homology"/>
<sequence length="497" mass="53617">MSTLPPLSHWESLAAGLKLRKQAFIDGRWHDGQAGPLAAVNPATGQLLAEVTACSQADVDLAVAAARRAFEAGVWSRMPRRERKQCMLRLAALIREHAEELALIETLDMGKPIGDTMAFDIPETAHTYAWYAETIDKQYDEIAPTDADALATITREPLGVVAAVVPWNYPLLMASWKVAPALAAGNSVILKPAEQSSLSALRLAELALEAGIPAGVLNVVPGAGPVAGRALGLHMDVDCLAFTGSTATGKRFMEYSGQSNLKQVWLECGGKSPHIIFDDCPDLDRAALAAAIGIFNNQGEVCIAGSRLYVQAGIYDTFVSKVEACARAMQPGNPLDPASPMGAMVDERQMARVLEYVESGRREGARLRMGGERVRADSGGYYIEPTIFECARPDLTIVREEIFGPVLAVTRFDGEDEVVAQANASAYGLGSGLWTADLSRAHRVSRRLRAGLVWVNCYFDGDVTVPFGGVKQSGFGRDKSLHALDKYTSLKTTWIRL</sequence>
<evidence type="ECO:0000256" key="2">
    <source>
        <dbReference type="ARBA" id="ARBA00023002"/>
    </source>
</evidence>
<dbReference type="FunFam" id="3.40.309.10:FF:000012">
    <property type="entry name" value="Betaine aldehyde dehydrogenase"/>
    <property type="match status" value="1"/>
</dbReference>
<feature type="domain" description="Aldehyde dehydrogenase" evidence="5">
    <location>
        <begin position="29"/>
        <end position="492"/>
    </location>
</feature>
<evidence type="ECO:0000313" key="7">
    <source>
        <dbReference type="Proteomes" id="UP000007564"/>
    </source>
</evidence>
<dbReference type="FunFam" id="3.40.605.10:FF:000001">
    <property type="entry name" value="Aldehyde dehydrogenase 1"/>
    <property type="match status" value="1"/>
</dbReference>
<dbReference type="PROSITE" id="PS00070">
    <property type="entry name" value="ALDEHYDE_DEHYDR_CYS"/>
    <property type="match status" value="1"/>
</dbReference>
<dbReference type="InterPro" id="IPR016161">
    <property type="entry name" value="Ald_DH/histidinol_DH"/>
</dbReference>
<gene>
    <name evidence="6" type="ORF">BN112_1640</name>
</gene>
<evidence type="ECO:0000256" key="1">
    <source>
        <dbReference type="ARBA" id="ARBA00009986"/>
    </source>
</evidence>
<evidence type="ECO:0000259" key="5">
    <source>
        <dbReference type="Pfam" id="PF00171"/>
    </source>
</evidence>
<dbReference type="PANTHER" id="PTHR11699">
    <property type="entry name" value="ALDEHYDE DEHYDROGENASE-RELATED"/>
    <property type="match status" value="1"/>
</dbReference>
<name>A0A0C6P5W4_BORBO</name>
<feature type="active site" evidence="3">
    <location>
        <position position="267"/>
    </location>
</feature>
<comment type="similarity">
    <text evidence="1 4">Belongs to the aldehyde dehydrogenase family.</text>
</comment>
<dbReference type="EMBL" id="HE965806">
    <property type="protein sequence ID" value="CCJ53557.1"/>
    <property type="molecule type" value="Genomic_DNA"/>
</dbReference>
<protein>
    <submittedName>
        <fullName evidence="6">Putative aldehyde dehydrogenase</fullName>
    </submittedName>
</protein>
<dbReference type="InterPro" id="IPR016162">
    <property type="entry name" value="Ald_DH_N"/>
</dbReference>
<dbReference type="CDD" id="cd07112">
    <property type="entry name" value="ALDH_GABALDH-PuuC"/>
    <property type="match status" value="1"/>
</dbReference>